<dbReference type="SUPFAM" id="SSF53474">
    <property type="entry name" value="alpha/beta-Hydrolases"/>
    <property type="match status" value="1"/>
</dbReference>
<protein>
    <recommendedName>
        <fullName evidence="2">Partial AB-hydrolase lipase domain-containing protein</fullName>
    </recommendedName>
</protein>
<dbReference type="Proteomes" id="UP001627154">
    <property type="component" value="Unassembled WGS sequence"/>
</dbReference>
<dbReference type="InterPro" id="IPR029058">
    <property type="entry name" value="AB_hydrolase_fold"/>
</dbReference>
<comment type="caution">
    <text evidence="3">The sequence shown here is derived from an EMBL/GenBank/DDBJ whole genome shotgun (WGS) entry which is preliminary data.</text>
</comment>
<evidence type="ECO:0000313" key="3">
    <source>
        <dbReference type="EMBL" id="KAL3399312.1"/>
    </source>
</evidence>
<feature type="domain" description="Partial AB-hydrolase lipase" evidence="2">
    <location>
        <begin position="86"/>
        <end position="141"/>
    </location>
</feature>
<evidence type="ECO:0000256" key="1">
    <source>
        <dbReference type="SAM" id="SignalP"/>
    </source>
</evidence>
<dbReference type="EMBL" id="JBJJXI010000056">
    <property type="protein sequence ID" value="KAL3399312.1"/>
    <property type="molecule type" value="Genomic_DNA"/>
</dbReference>
<proteinExistence type="predicted"/>
<dbReference type="InterPro" id="IPR006693">
    <property type="entry name" value="AB_hydrolase_lipase"/>
</dbReference>
<keyword evidence="4" id="KW-1185">Reference proteome</keyword>
<dbReference type="Pfam" id="PF04083">
    <property type="entry name" value="Abhydro_lipase"/>
    <property type="match status" value="1"/>
</dbReference>
<feature type="chain" id="PRO_5044798756" description="Partial AB-hydrolase lipase domain-containing protein" evidence="1">
    <location>
        <begin position="19"/>
        <end position="192"/>
    </location>
</feature>
<sequence length="192" mass="22517">MDFIKVLFFIFITREVHAQFADVSELVFPLENPDDYSPEYSIIKAQLNISFSIEDSIRRVRNATTYQERQKSNQFQVFDFIGLVQQYEGYVAEEHTVTTVDGYNLILHRIPRSNTPQISNQTQVVFIQHGLFLSSDAFVLQGPNKDLAFRLADKGYDVWFGNARGNTYSRSHKFYNPNHNDFWRFRCVKLLK</sequence>
<dbReference type="Gene3D" id="3.40.50.1820">
    <property type="entry name" value="alpha/beta hydrolase"/>
    <property type="match status" value="1"/>
</dbReference>
<organism evidence="3 4">
    <name type="scientific">Trichogramma kaykai</name>
    <dbReference type="NCBI Taxonomy" id="54128"/>
    <lineage>
        <taxon>Eukaryota</taxon>
        <taxon>Metazoa</taxon>
        <taxon>Ecdysozoa</taxon>
        <taxon>Arthropoda</taxon>
        <taxon>Hexapoda</taxon>
        <taxon>Insecta</taxon>
        <taxon>Pterygota</taxon>
        <taxon>Neoptera</taxon>
        <taxon>Endopterygota</taxon>
        <taxon>Hymenoptera</taxon>
        <taxon>Apocrita</taxon>
        <taxon>Proctotrupomorpha</taxon>
        <taxon>Chalcidoidea</taxon>
        <taxon>Trichogrammatidae</taxon>
        <taxon>Trichogramma</taxon>
    </lineage>
</organism>
<dbReference type="PANTHER" id="PTHR11005">
    <property type="entry name" value="LYSOSOMAL ACID LIPASE-RELATED"/>
    <property type="match status" value="1"/>
</dbReference>
<gene>
    <name evidence="3" type="ORF">TKK_007178</name>
</gene>
<feature type="signal peptide" evidence="1">
    <location>
        <begin position="1"/>
        <end position="18"/>
    </location>
</feature>
<name>A0ABD2X371_9HYME</name>
<accession>A0ABD2X371</accession>
<keyword evidence="1" id="KW-0732">Signal</keyword>
<evidence type="ECO:0000259" key="2">
    <source>
        <dbReference type="Pfam" id="PF04083"/>
    </source>
</evidence>
<reference evidence="3 4" key="1">
    <citation type="journal article" date="2024" name="bioRxiv">
        <title>A reference genome for Trichogramma kaykai: A tiny desert-dwelling parasitoid wasp with competing sex-ratio distorters.</title>
        <authorList>
            <person name="Culotta J."/>
            <person name="Lindsey A.R."/>
        </authorList>
    </citation>
    <scope>NUCLEOTIDE SEQUENCE [LARGE SCALE GENOMIC DNA]</scope>
    <source>
        <strain evidence="3 4">KSX58</strain>
    </source>
</reference>
<evidence type="ECO:0000313" key="4">
    <source>
        <dbReference type="Proteomes" id="UP001627154"/>
    </source>
</evidence>
<dbReference type="AlphaFoldDB" id="A0ABD2X371"/>